<dbReference type="Pfam" id="PF04773">
    <property type="entry name" value="FecR"/>
    <property type="match status" value="1"/>
</dbReference>
<dbReference type="Gene3D" id="2.60.120.1440">
    <property type="match status" value="1"/>
</dbReference>
<keyword evidence="1" id="KW-0472">Membrane</keyword>
<feature type="transmembrane region" description="Helical" evidence="1">
    <location>
        <begin position="89"/>
        <end position="110"/>
    </location>
</feature>
<evidence type="ECO:0000259" key="3">
    <source>
        <dbReference type="Pfam" id="PF16344"/>
    </source>
</evidence>
<keyword evidence="1" id="KW-1133">Transmembrane helix</keyword>
<gene>
    <name evidence="4" type="ORF">FRZ54_16475</name>
</gene>
<dbReference type="PIRSF" id="PIRSF018266">
    <property type="entry name" value="FecR"/>
    <property type="match status" value="1"/>
</dbReference>
<dbReference type="RefSeq" id="WP_147032677.1">
    <property type="nucleotide sequence ID" value="NZ_CP042436.1"/>
</dbReference>
<keyword evidence="5" id="KW-1185">Reference proteome</keyword>
<evidence type="ECO:0000313" key="5">
    <source>
        <dbReference type="Proteomes" id="UP000321479"/>
    </source>
</evidence>
<dbReference type="Gene3D" id="3.55.50.30">
    <property type="match status" value="1"/>
</dbReference>
<dbReference type="EMBL" id="CP042436">
    <property type="protein sequence ID" value="QEC64104.1"/>
    <property type="molecule type" value="Genomic_DNA"/>
</dbReference>
<dbReference type="InterPro" id="IPR006860">
    <property type="entry name" value="FecR"/>
</dbReference>
<dbReference type="Proteomes" id="UP000321479">
    <property type="component" value="Chromosome"/>
</dbReference>
<dbReference type="GO" id="GO:0016989">
    <property type="term" value="F:sigma factor antagonist activity"/>
    <property type="evidence" value="ECO:0007669"/>
    <property type="project" value="TreeGrafter"/>
</dbReference>
<organism evidence="4 5">
    <name type="scientific">Mucilaginibacter ginsenosidivorans</name>
    <dbReference type="NCBI Taxonomy" id="398053"/>
    <lineage>
        <taxon>Bacteria</taxon>
        <taxon>Pseudomonadati</taxon>
        <taxon>Bacteroidota</taxon>
        <taxon>Sphingobacteriia</taxon>
        <taxon>Sphingobacteriales</taxon>
        <taxon>Sphingobacteriaceae</taxon>
        <taxon>Mucilaginibacter</taxon>
    </lineage>
</organism>
<dbReference type="PANTHER" id="PTHR30273">
    <property type="entry name" value="PERIPLASMIC SIGNAL SENSOR AND SIGMA FACTOR ACTIVATOR FECR-RELATED"/>
    <property type="match status" value="1"/>
</dbReference>
<dbReference type="KEGG" id="mgin:FRZ54_16475"/>
<dbReference type="Pfam" id="PF16344">
    <property type="entry name" value="FecR_C"/>
    <property type="match status" value="1"/>
</dbReference>
<dbReference type="InterPro" id="IPR012373">
    <property type="entry name" value="Ferrdict_sens_TM"/>
</dbReference>
<dbReference type="OrthoDB" id="1523735at2"/>
<accession>A0A5B8UYE1</accession>
<protein>
    <submittedName>
        <fullName evidence="4">FecR family protein</fullName>
    </submittedName>
</protein>
<keyword evidence="1" id="KW-0812">Transmembrane</keyword>
<dbReference type="AlphaFoldDB" id="A0A5B8UYE1"/>
<proteinExistence type="predicted"/>
<dbReference type="FunFam" id="2.60.120.1440:FF:000001">
    <property type="entry name" value="Putative anti-sigma factor"/>
    <property type="match status" value="1"/>
</dbReference>
<dbReference type="InterPro" id="IPR032508">
    <property type="entry name" value="FecR_C"/>
</dbReference>
<feature type="domain" description="Protein FecR C-terminal" evidence="3">
    <location>
        <begin position="289"/>
        <end position="357"/>
    </location>
</feature>
<evidence type="ECO:0000259" key="2">
    <source>
        <dbReference type="Pfam" id="PF04773"/>
    </source>
</evidence>
<sequence>MVNDRFIELLSKRLSDEIGESELAELNKILAEDEECRQQYNFFKGYWIQDQEKYSNDELIFQRVKSRIDIEEIQDDPEQETGRVKRMPIIWRSIAAILLLGLCVFLYHYYSAYSYKSTLAPTITVTKTPSRSKSKIYLTDGSVVTLNSETVLKYPSAFTGPTREVYLSGEAFFDVAKDHTHPFIVHAGKMNIKVLGTAFNVKSYSNDKNIETTLIRGAIEVTLSDRPSDRIILKPNEKLILNNTTFQKEGTKRLTALPEEVNTNYSLTRLTHLKSNDTTIVETSWVNNELVFKDEAFGDLANQMERWYGIKFKFKNDDTRDYHFTGVFVKENVFEALNALKLIESFNYKYKNETVYIY</sequence>
<dbReference type="PANTHER" id="PTHR30273:SF2">
    <property type="entry name" value="PROTEIN FECR"/>
    <property type="match status" value="1"/>
</dbReference>
<reference evidence="4 5" key="1">
    <citation type="journal article" date="2017" name="Curr. Microbiol.">
        <title>Mucilaginibacter ginsenosidivorans sp. nov., Isolated from Soil of Ginseng Field.</title>
        <authorList>
            <person name="Kim M.M."/>
            <person name="Siddiqi M.Z."/>
            <person name="Im W.T."/>
        </authorList>
    </citation>
    <scope>NUCLEOTIDE SEQUENCE [LARGE SCALE GENOMIC DNA]</scope>
    <source>
        <strain evidence="4 5">Gsoil 3017</strain>
    </source>
</reference>
<evidence type="ECO:0000256" key="1">
    <source>
        <dbReference type="SAM" id="Phobius"/>
    </source>
</evidence>
<name>A0A5B8UYE1_9SPHI</name>
<evidence type="ECO:0000313" key="4">
    <source>
        <dbReference type="EMBL" id="QEC64104.1"/>
    </source>
</evidence>
<feature type="domain" description="FecR protein" evidence="2">
    <location>
        <begin position="127"/>
        <end position="220"/>
    </location>
</feature>